<dbReference type="OrthoDB" id="13640at10239"/>
<dbReference type="RefSeq" id="YP_009609646.1">
    <property type="nucleotide sequence ID" value="NC_041997.1"/>
</dbReference>
<keyword evidence="2" id="KW-1185">Reference proteome</keyword>
<organism evidence="1 2">
    <name type="scientific">Acidovorax phage ACP17</name>
    <dbReference type="NCBI Taxonomy" id="2010329"/>
    <lineage>
        <taxon>Viruses</taxon>
        <taxon>Duplodnaviria</taxon>
        <taxon>Heunggongvirae</taxon>
        <taxon>Uroviricota</taxon>
        <taxon>Caudoviricetes</taxon>
        <taxon>Busanvirus</taxon>
        <taxon>Busanvirus ACP17</taxon>
    </lineage>
</organism>
<evidence type="ECO:0000313" key="1">
    <source>
        <dbReference type="EMBL" id="ASD50579.1"/>
    </source>
</evidence>
<reference evidence="1 2" key="1">
    <citation type="submission" date="2017-08" db="EMBL/GenBank/DDBJ databases">
        <title>Characterization and complete genome sequence of novel bacteriophage infecting the causal agent of bacterial fruit blotch, Acidovorax citrulli.</title>
        <authorList>
            <person name="Midani A.R."/>
            <person name="Park S.-H."/>
            <person name="Choi T.-J."/>
        </authorList>
    </citation>
    <scope>NUCLEOTIDE SEQUENCE [LARGE SCALE GENOMIC DNA]</scope>
</reference>
<dbReference type="Proteomes" id="UP000224101">
    <property type="component" value="Segment"/>
</dbReference>
<proteinExistence type="predicted"/>
<sequence length="406" mass="45355">MIYDTPSSPGDLKAFDVVIDGQSVIDAVTSVDIYQDIYTPTWTAQIFFDDSANLMNRLPIRAGTKVSVKVETDYGGFAGDGQKQFDFVIYRVGDKQMINHMHYNYTAFCADPAFVANQSKRVRRAFQNQPAEAIAAAVVGEELGGSVEAHPADGNLSLVIPAWSPFNALGWLTKVALHKNAADYCFFQTDSNVFAFKSFEQMYASSEERVDITFVQRPGGKREAGEYAEDFTLQVQKYAFQHFDGMAGIAAGLYKNRTVSFNADTLQWEEVDFTYGDDTPADAQYKNFDDSLATPESNVSFTMKHAEMFDAGESVLDSADKWIASRKSAIQKMDSERLVVQIPGSVAAWAWLGKNCQVDLPSQQDMEDDKLDEYRKGRYVIVAICHNIKKSAYATNIELVKKRLEK</sequence>
<name>A0A218M3G3_9CAUD</name>
<accession>A0A218M3G3</accession>
<dbReference type="EMBL" id="KY979132">
    <property type="protein sequence ID" value="ASD50579.1"/>
    <property type="molecule type" value="Genomic_DNA"/>
</dbReference>
<dbReference type="KEGG" id="vg:40085731"/>
<protein>
    <submittedName>
        <fullName evidence="1">Uncharacterized protein</fullName>
    </submittedName>
</protein>
<evidence type="ECO:0000313" key="2">
    <source>
        <dbReference type="Proteomes" id="UP000224101"/>
    </source>
</evidence>
<dbReference type="GeneID" id="40085731"/>